<evidence type="ECO:0000259" key="1">
    <source>
        <dbReference type="Pfam" id="PF03413"/>
    </source>
</evidence>
<dbReference type="KEGG" id="nli:G3M70_16405"/>
<gene>
    <name evidence="2" type="ORF">G3M70_16405</name>
</gene>
<reference evidence="2 3" key="1">
    <citation type="submission" date="2020-02" db="EMBL/GenBank/DDBJ databases">
        <title>Genomic and physiological characterization of two novel Nitrospinaceae genera.</title>
        <authorList>
            <person name="Mueller A.J."/>
            <person name="Jung M.-Y."/>
            <person name="Strachan C.R."/>
            <person name="Herbold C.W."/>
            <person name="Kirkegaard R.H."/>
            <person name="Daims H."/>
        </authorList>
    </citation>
    <scope>NUCLEOTIDE SEQUENCE [LARGE SCALE GENOMIC DNA]</scope>
    <source>
        <strain evidence="2">EB</strain>
    </source>
</reference>
<dbReference type="InterPro" id="IPR025711">
    <property type="entry name" value="PepSY"/>
</dbReference>
<dbReference type="AlphaFoldDB" id="A0A7T0BYR5"/>
<organism evidence="2 3">
    <name type="scientific">Candidatus Nitronauta litoralis</name>
    <dbReference type="NCBI Taxonomy" id="2705533"/>
    <lineage>
        <taxon>Bacteria</taxon>
        <taxon>Pseudomonadati</taxon>
        <taxon>Nitrospinota/Tectimicrobiota group</taxon>
        <taxon>Nitrospinota</taxon>
        <taxon>Nitrospinia</taxon>
        <taxon>Nitrospinales</taxon>
        <taxon>Nitrospinaceae</taxon>
        <taxon>Candidatus Nitronauta</taxon>
    </lineage>
</organism>
<evidence type="ECO:0000313" key="3">
    <source>
        <dbReference type="Proteomes" id="UP000594688"/>
    </source>
</evidence>
<dbReference type="Proteomes" id="UP000594688">
    <property type="component" value="Chromosome"/>
</dbReference>
<dbReference type="Gene3D" id="3.10.450.40">
    <property type="match status" value="1"/>
</dbReference>
<evidence type="ECO:0000313" key="2">
    <source>
        <dbReference type="EMBL" id="QPJ63373.1"/>
    </source>
</evidence>
<feature type="domain" description="PepSY" evidence="1">
    <location>
        <begin position="44"/>
        <end position="102"/>
    </location>
</feature>
<proteinExistence type="predicted"/>
<protein>
    <submittedName>
        <fullName evidence="2">PepSY domain-containing protein</fullName>
    </submittedName>
</protein>
<dbReference type="EMBL" id="CP048685">
    <property type="protein sequence ID" value="QPJ63373.1"/>
    <property type="molecule type" value="Genomic_DNA"/>
</dbReference>
<dbReference type="Pfam" id="PF03413">
    <property type="entry name" value="PepSY"/>
    <property type="match status" value="1"/>
</dbReference>
<sequence>MNRKPKSSQQLLTALMFVALLGLGIQGPQVQASENQEIPSNLNINMKQAMDIAKQTGGGKVLEIELEKEYGQWVYEAKLQMPNGWEKEIHINARNGKVIKVEIESNEYE</sequence>
<accession>A0A7T0BYR5</accession>
<name>A0A7T0BYR5_9BACT</name>